<dbReference type="EMBL" id="JAVIIQ010000001">
    <property type="protein sequence ID" value="MDX8530097.1"/>
    <property type="molecule type" value="Genomic_DNA"/>
</dbReference>
<dbReference type="SUPFAM" id="SSF48452">
    <property type="entry name" value="TPR-like"/>
    <property type="match status" value="1"/>
</dbReference>
<feature type="domain" description="OmpR/PhoB-type" evidence="3">
    <location>
        <begin position="15"/>
        <end position="111"/>
    </location>
</feature>
<proteinExistence type="predicted"/>
<dbReference type="SUPFAM" id="SSF46894">
    <property type="entry name" value="C-terminal effector domain of the bipartite response regulators"/>
    <property type="match status" value="1"/>
</dbReference>
<dbReference type="InterPro" id="IPR011990">
    <property type="entry name" value="TPR-like_helical_dom_sf"/>
</dbReference>
<gene>
    <name evidence="4" type="ORF">RFM42_03855</name>
</gene>
<dbReference type="InterPro" id="IPR016032">
    <property type="entry name" value="Sig_transdc_resp-reg_C-effctor"/>
</dbReference>
<dbReference type="SUPFAM" id="SSF52964">
    <property type="entry name" value="TolB, N-terminal domain"/>
    <property type="match status" value="1"/>
</dbReference>
<keyword evidence="5" id="KW-1185">Reference proteome</keyword>
<dbReference type="Proteomes" id="UP001285154">
    <property type="component" value="Unassembled WGS sequence"/>
</dbReference>
<evidence type="ECO:0000313" key="4">
    <source>
        <dbReference type="EMBL" id="MDX8530097.1"/>
    </source>
</evidence>
<dbReference type="CDD" id="cd00383">
    <property type="entry name" value="trans_reg_C"/>
    <property type="match status" value="1"/>
</dbReference>
<accession>A0ABU5A0C2</accession>
<feature type="DNA-binding region" description="OmpR/PhoB-type" evidence="2">
    <location>
        <begin position="15"/>
        <end position="111"/>
    </location>
</feature>
<evidence type="ECO:0000259" key="3">
    <source>
        <dbReference type="PROSITE" id="PS51755"/>
    </source>
</evidence>
<dbReference type="Gene3D" id="1.25.40.10">
    <property type="entry name" value="Tetratricopeptide repeat domain"/>
    <property type="match status" value="1"/>
</dbReference>
<dbReference type="Gene3D" id="3.40.50.10070">
    <property type="entry name" value="TolB, N-terminal domain"/>
    <property type="match status" value="1"/>
</dbReference>
<dbReference type="Gene3D" id="1.10.10.10">
    <property type="entry name" value="Winged helix-like DNA-binding domain superfamily/Winged helix DNA-binding domain"/>
    <property type="match status" value="1"/>
</dbReference>
<comment type="caution">
    <text evidence="4">The sequence shown here is derived from an EMBL/GenBank/DDBJ whole genome shotgun (WGS) entry which is preliminary data.</text>
</comment>
<protein>
    <submittedName>
        <fullName evidence="4">Winged helix-turn-helix domain-containing protein</fullName>
    </submittedName>
</protein>
<reference evidence="4 5" key="1">
    <citation type="submission" date="2023-08" db="EMBL/GenBank/DDBJ databases">
        <title>Implementing the SeqCode for naming new Mesorhizobium species isolated from Vachellia karroo root nodules.</title>
        <authorList>
            <person name="Van Lill M."/>
        </authorList>
    </citation>
    <scope>NUCLEOTIDE SEQUENCE [LARGE SCALE GENOMIC DNA]</scope>
    <source>
        <strain evidence="4 5">VK25D</strain>
    </source>
</reference>
<dbReference type="Pfam" id="PF00486">
    <property type="entry name" value="Trans_reg_C"/>
    <property type="match status" value="1"/>
</dbReference>
<dbReference type="SMART" id="SM00862">
    <property type="entry name" value="Trans_reg_C"/>
    <property type="match status" value="1"/>
</dbReference>
<keyword evidence="1 2" id="KW-0238">DNA-binding</keyword>
<dbReference type="PROSITE" id="PS51755">
    <property type="entry name" value="OMPR_PHOB"/>
    <property type="match status" value="1"/>
</dbReference>
<dbReference type="InterPro" id="IPR001867">
    <property type="entry name" value="OmpR/PhoB-type_DNA-bd"/>
</dbReference>
<evidence type="ECO:0000256" key="2">
    <source>
        <dbReference type="PROSITE-ProRule" id="PRU01091"/>
    </source>
</evidence>
<sequence>MPVDNFSAFRHGHHAMFFEFDGHVLDLRQGRLLRDGADVDLRPKSLALLTYLITNAGRILHKDELVSEIWPAVTVSDESLTQCIMDIRRALGPGADGLIKTLPRRGYLVDDSRVHASGDVEPRRPDPVIPGKASIAVLPFANLDGHPEQDAFANGLTEDLITDLSRNPGLLVIARQSSLAYKGKTTDVRVIARDLGVRFLLEGSARRAADRIRINVQLVDAIGGDLLWAERFDRSIEDVFAVQDEVADRIVQALVGKLTPPLPVRNRPKNLDAYDLCVRARGLIASMGGSPEAVRESILLLKQAIALDPGYAEAIRWLGFNLWSLWSNAIDSADSNLAEAIRLAEAAVSLDPNDGSNHWIFGYLLASAGRWADSEKEFAVTFALDPNHADAMVMSAELTVLAGRPTEGIDLIRRAFRLNPHPSGWYYWELGFAQYAARDYDAAVKTLRVEATYRTGSRRILAASLAQQGRKDEAIREAQIFLASNPSFTTSEWASRQPARDAETVQHFVDGYRKAGLPD</sequence>
<evidence type="ECO:0000256" key="1">
    <source>
        <dbReference type="ARBA" id="ARBA00023125"/>
    </source>
</evidence>
<evidence type="ECO:0000313" key="5">
    <source>
        <dbReference type="Proteomes" id="UP001285154"/>
    </source>
</evidence>
<dbReference type="InterPro" id="IPR036388">
    <property type="entry name" value="WH-like_DNA-bd_sf"/>
</dbReference>
<organism evidence="4 5">
    <name type="scientific">Mesorhizobium vachelliae</name>
    <dbReference type="NCBI Taxonomy" id="3072309"/>
    <lineage>
        <taxon>Bacteria</taxon>
        <taxon>Pseudomonadati</taxon>
        <taxon>Pseudomonadota</taxon>
        <taxon>Alphaproteobacteria</taxon>
        <taxon>Hyphomicrobiales</taxon>
        <taxon>Phyllobacteriaceae</taxon>
        <taxon>Mesorhizobium</taxon>
    </lineage>
</organism>
<name>A0ABU5A0C2_9HYPH</name>